<accession>A0A1Y3U4X8</accession>
<comment type="subcellular location">
    <subcellularLocation>
        <location evidence="1">Secreted</location>
    </subcellularLocation>
</comment>
<comment type="caution">
    <text evidence="6">The sequence shown here is derived from an EMBL/GenBank/DDBJ whole genome shotgun (WGS) entry which is preliminary data.</text>
</comment>
<evidence type="ECO:0000259" key="5">
    <source>
        <dbReference type="PROSITE" id="PS51677"/>
    </source>
</evidence>
<dbReference type="STRING" id="1118060.GCA_000311845_01291"/>
<dbReference type="InterPro" id="IPR013783">
    <property type="entry name" value="Ig-like_fold"/>
</dbReference>
<evidence type="ECO:0000256" key="3">
    <source>
        <dbReference type="SAM" id="MobiDB-lite"/>
    </source>
</evidence>
<keyword evidence="4" id="KW-0812">Transmembrane</keyword>
<dbReference type="Gene3D" id="3.20.20.370">
    <property type="entry name" value="Glycoside hydrolase/deacetylase"/>
    <property type="match status" value="1"/>
</dbReference>
<evidence type="ECO:0000313" key="7">
    <source>
        <dbReference type="Proteomes" id="UP000196560"/>
    </source>
</evidence>
<dbReference type="eggNOG" id="COG0726">
    <property type="taxonomic scope" value="Bacteria"/>
</dbReference>
<evidence type="ECO:0000256" key="2">
    <source>
        <dbReference type="ARBA" id="ARBA00022729"/>
    </source>
</evidence>
<proteinExistence type="predicted"/>
<keyword evidence="2" id="KW-0732">Signal</keyword>
<evidence type="ECO:0000313" key="6">
    <source>
        <dbReference type="EMBL" id="OUN43811.1"/>
    </source>
</evidence>
<evidence type="ECO:0000256" key="4">
    <source>
        <dbReference type="SAM" id="Phobius"/>
    </source>
</evidence>
<dbReference type="Gene3D" id="2.60.40.10">
    <property type="entry name" value="Immunoglobulins"/>
    <property type="match status" value="1"/>
</dbReference>
<keyword evidence="4" id="KW-0472">Membrane</keyword>
<feature type="domain" description="NodB homology" evidence="5">
    <location>
        <begin position="296"/>
        <end position="453"/>
    </location>
</feature>
<sequence length="453" mass="49104">MHSETHPAARPRPTGRQPRRDLRSDQSAHGSRQLPNAHPARPRAPRNQQVPSLQQPGHRRQQPEGSQRPGYRQQPGYRRQQPGRRTAAARRRSARGIAPIIAGACVLAVLAFALWNIGAVVAGIFSSDASQAQDGNEPSTIQEAVADPGDIVIGLNGDEDTYVLTGEEYLEAGAHAAEPTDGILNDKIEISGDVDTSQAGDYTVTYRVKDSSGHVAEATRTIHVVDDMETQQDGIPIVMYHYVYSADNPPEDLNANYILDTDLDAQLAYLSENDYYFPSYPELKAFIEGTHSLPAKSIVLTFDDGQNGVFTLGGPLFEKYHIPVTSFIICNNSDAGDVVVTYQNPYISFQSHSFGLHQPGGTVGHGGLISALSKDEIVEDLEHAQQILGTTEAFAYPFGDVTDDGRAAVEEAGILCAFTTKNSWAHIGDDVRALPRVRMNGGTSLDGFVSQIS</sequence>
<gene>
    <name evidence="6" type="ORF">B5G21_03735</name>
</gene>
<dbReference type="PANTHER" id="PTHR34216">
    <property type="match status" value="1"/>
</dbReference>
<protein>
    <recommendedName>
        <fullName evidence="5">NodB homology domain-containing protein</fullName>
    </recommendedName>
</protein>
<feature type="region of interest" description="Disordered" evidence="3">
    <location>
        <begin position="1"/>
        <end position="90"/>
    </location>
</feature>
<feature type="compositionally biased region" description="Low complexity" evidence="3">
    <location>
        <begin position="67"/>
        <end position="86"/>
    </location>
</feature>
<dbReference type="InterPro" id="IPR051398">
    <property type="entry name" value="Polysacch_Deacetylase"/>
</dbReference>
<dbReference type="SUPFAM" id="SSF88713">
    <property type="entry name" value="Glycoside hydrolase/deacetylase"/>
    <property type="match status" value="1"/>
</dbReference>
<dbReference type="GO" id="GO:0005576">
    <property type="term" value="C:extracellular region"/>
    <property type="evidence" value="ECO:0007669"/>
    <property type="project" value="UniProtKB-SubCell"/>
</dbReference>
<dbReference type="Pfam" id="PF01522">
    <property type="entry name" value="Polysacc_deac_1"/>
    <property type="match status" value="1"/>
</dbReference>
<dbReference type="InterPro" id="IPR011330">
    <property type="entry name" value="Glyco_hydro/deAcase_b/a-brl"/>
</dbReference>
<dbReference type="GO" id="GO:0005975">
    <property type="term" value="P:carbohydrate metabolic process"/>
    <property type="evidence" value="ECO:0007669"/>
    <property type="project" value="InterPro"/>
</dbReference>
<dbReference type="Pfam" id="PF16403">
    <property type="entry name" value="Bact_surface_Ig-like"/>
    <property type="match status" value="1"/>
</dbReference>
<organism evidence="6 7">
    <name type="scientific">Enorma massiliensis</name>
    <dbReference type="NCBI Taxonomy" id="1472761"/>
    <lineage>
        <taxon>Bacteria</taxon>
        <taxon>Bacillati</taxon>
        <taxon>Actinomycetota</taxon>
        <taxon>Coriobacteriia</taxon>
        <taxon>Coriobacteriales</taxon>
        <taxon>Coriobacteriaceae</taxon>
        <taxon>Enorma</taxon>
    </lineage>
</organism>
<feature type="transmembrane region" description="Helical" evidence="4">
    <location>
        <begin position="100"/>
        <end position="125"/>
    </location>
</feature>
<reference evidence="7" key="1">
    <citation type="submission" date="2017-04" db="EMBL/GenBank/DDBJ databases">
        <title>Function of individual gut microbiota members based on whole genome sequencing of pure cultures obtained from chicken caecum.</title>
        <authorList>
            <person name="Medvecky M."/>
            <person name="Cejkova D."/>
            <person name="Polansky O."/>
            <person name="Karasova D."/>
            <person name="Kubasova T."/>
            <person name="Cizek A."/>
            <person name="Rychlik I."/>
        </authorList>
    </citation>
    <scope>NUCLEOTIDE SEQUENCE [LARGE SCALE GENOMIC DNA]</scope>
    <source>
        <strain evidence="7">An70</strain>
    </source>
</reference>
<dbReference type="GO" id="GO:0016810">
    <property type="term" value="F:hydrolase activity, acting on carbon-nitrogen (but not peptide) bonds"/>
    <property type="evidence" value="ECO:0007669"/>
    <property type="project" value="InterPro"/>
</dbReference>
<dbReference type="InterPro" id="IPR032179">
    <property type="entry name" value="Cry22Aa_Ig-like"/>
</dbReference>
<keyword evidence="4" id="KW-1133">Transmembrane helix</keyword>
<dbReference type="Proteomes" id="UP000196560">
    <property type="component" value="Unassembled WGS sequence"/>
</dbReference>
<dbReference type="PROSITE" id="PS51677">
    <property type="entry name" value="NODB"/>
    <property type="match status" value="1"/>
</dbReference>
<dbReference type="InterPro" id="IPR002509">
    <property type="entry name" value="NODB_dom"/>
</dbReference>
<dbReference type="PANTHER" id="PTHR34216:SF3">
    <property type="entry name" value="POLY-BETA-1,6-N-ACETYL-D-GLUCOSAMINE N-DEACETYLASE"/>
    <property type="match status" value="1"/>
</dbReference>
<keyword evidence="7" id="KW-1185">Reference proteome</keyword>
<evidence type="ECO:0000256" key="1">
    <source>
        <dbReference type="ARBA" id="ARBA00004613"/>
    </source>
</evidence>
<dbReference type="AlphaFoldDB" id="A0A1Y3U4X8"/>
<dbReference type="EMBL" id="NFHO01000003">
    <property type="protein sequence ID" value="OUN43811.1"/>
    <property type="molecule type" value="Genomic_DNA"/>
</dbReference>
<name>A0A1Y3U4X8_9ACTN</name>